<reference evidence="2 3" key="1">
    <citation type="journal article" date="2021" name="BMC Genomics">
        <title>Telomere-to-telomere genome assembly of asparaginase-producing Trichoderma simmonsii.</title>
        <authorList>
            <person name="Chung D."/>
            <person name="Kwon Y.M."/>
            <person name="Yang Y."/>
        </authorList>
    </citation>
    <scope>NUCLEOTIDE SEQUENCE [LARGE SCALE GENOMIC DNA]</scope>
    <source>
        <strain evidence="2 3">GH-Sj1</strain>
    </source>
</reference>
<evidence type="ECO:0000313" key="3">
    <source>
        <dbReference type="Proteomes" id="UP000826661"/>
    </source>
</evidence>
<keyword evidence="3" id="KW-1185">Reference proteome</keyword>
<dbReference type="EMBL" id="CP075864">
    <property type="protein sequence ID" value="QYS94518.1"/>
    <property type="molecule type" value="Genomic_DNA"/>
</dbReference>
<name>A0A8G0PFC4_9HYPO</name>
<organism evidence="2 3">
    <name type="scientific">Trichoderma simmonsii</name>
    <dbReference type="NCBI Taxonomy" id="1491479"/>
    <lineage>
        <taxon>Eukaryota</taxon>
        <taxon>Fungi</taxon>
        <taxon>Dikarya</taxon>
        <taxon>Ascomycota</taxon>
        <taxon>Pezizomycotina</taxon>
        <taxon>Sordariomycetes</taxon>
        <taxon>Hypocreomycetidae</taxon>
        <taxon>Hypocreales</taxon>
        <taxon>Hypocreaceae</taxon>
        <taxon>Trichoderma</taxon>
    </lineage>
</organism>
<feature type="region of interest" description="Disordered" evidence="1">
    <location>
        <begin position="105"/>
        <end position="129"/>
    </location>
</feature>
<dbReference type="AlphaFoldDB" id="A0A8G0PFC4"/>
<evidence type="ECO:0000313" key="2">
    <source>
        <dbReference type="EMBL" id="QYS94518.1"/>
    </source>
</evidence>
<proteinExistence type="predicted"/>
<gene>
    <name evidence="2" type="ORF">H0G86_001847</name>
</gene>
<protein>
    <submittedName>
        <fullName evidence="2">Uncharacterized protein</fullName>
    </submittedName>
</protein>
<accession>A0A8G0PFC4</accession>
<sequence>MPIHTAITATFSHGTARLLTGIRDLIAISSHQRNLAIRRPATGTGATLVRGLAPPATSFRDLHNSRHYAQHHRLQVAVPPKPATLFPLLSSFLPRQSIFLDTAGEVSSVDQRRNHPASRRGLDSYQSIS</sequence>
<evidence type="ECO:0000256" key="1">
    <source>
        <dbReference type="SAM" id="MobiDB-lite"/>
    </source>
</evidence>
<dbReference type="Proteomes" id="UP000826661">
    <property type="component" value="Chromosome I"/>
</dbReference>